<reference evidence="2" key="1">
    <citation type="submission" date="2018-07" db="EMBL/GenBank/DDBJ databases">
        <authorList>
            <person name="Quirk P.G."/>
            <person name="Krulwich T.A."/>
        </authorList>
    </citation>
    <scope>NUCLEOTIDE SEQUENCE</scope>
</reference>
<evidence type="ECO:0000313" key="2">
    <source>
        <dbReference type="EMBL" id="SSX29961.1"/>
    </source>
</evidence>
<evidence type="ECO:0000259" key="1">
    <source>
        <dbReference type="SMART" id="SM00449"/>
    </source>
</evidence>
<accession>A0A336MKD0</accession>
<sequence>MFCCLKTCLNDPNNSHNIPLIQENPICLDTSHMGHEVVVIKGGTRACGSGCCLTTAPLVQSKSYFEVKIQQAGQWSIGLATRQTNFNNTKGGQDKESWCLCSDNAVYHNGKEVYKLEEKSTAITSTVVVDNMVELQDNAPKTTASATTTVLNTSGIPQEGDTIGVSFDHIDLNFYLNGKNLEIPVHHVKGAIYPAIWVDDGAILDIVLDNFSYQPPPGFDRIMIEQSLL</sequence>
<dbReference type="EMBL" id="UFQT01001311">
    <property type="protein sequence ID" value="SSX29961.1"/>
    <property type="molecule type" value="Genomic_DNA"/>
</dbReference>
<dbReference type="OMA" id="NCKQPTA"/>
<dbReference type="InterPro" id="IPR043136">
    <property type="entry name" value="B30.2/SPRY_sf"/>
</dbReference>
<name>A0A336MKD0_CULSO</name>
<feature type="domain" description="SPRY" evidence="1">
    <location>
        <begin position="60"/>
        <end position="212"/>
    </location>
</feature>
<dbReference type="SUPFAM" id="SSF49899">
    <property type="entry name" value="Concanavalin A-like lectins/glucanases"/>
    <property type="match status" value="1"/>
</dbReference>
<organism evidence="2">
    <name type="scientific">Culicoides sonorensis</name>
    <name type="common">Biting midge</name>
    <dbReference type="NCBI Taxonomy" id="179676"/>
    <lineage>
        <taxon>Eukaryota</taxon>
        <taxon>Metazoa</taxon>
        <taxon>Ecdysozoa</taxon>
        <taxon>Arthropoda</taxon>
        <taxon>Hexapoda</taxon>
        <taxon>Insecta</taxon>
        <taxon>Pterygota</taxon>
        <taxon>Neoptera</taxon>
        <taxon>Endopterygota</taxon>
        <taxon>Diptera</taxon>
        <taxon>Nematocera</taxon>
        <taxon>Chironomoidea</taxon>
        <taxon>Ceratopogonidae</taxon>
        <taxon>Ceratopogoninae</taxon>
        <taxon>Culicoides</taxon>
        <taxon>Monoculicoides</taxon>
    </lineage>
</organism>
<dbReference type="VEuPathDB" id="VectorBase:CSON001917"/>
<dbReference type="PANTHER" id="PTHR20951:SF2">
    <property type="entry name" value="SPRY DOMAIN-CONTAINING PROTEIN 7"/>
    <property type="match status" value="1"/>
</dbReference>
<dbReference type="AlphaFoldDB" id="A0A336MKD0"/>
<dbReference type="InterPro" id="IPR013320">
    <property type="entry name" value="ConA-like_dom_sf"/>
</dbReference>
<dbReference type="Gene3D" id="2.60.120.920">
    <property type="match status" value="1"/>
</dbReference>
<dbReference type="InterPro" id="IPR003877">
    <property type="entry name" value="SPRY_dom"/>
</dbReference>
<gene>
    <name evidence="2" type="primary">CSON001917</name>
</gene>
<proteinExistence type="predicted"/>
<dbReference type="Pfam" id="PF00622">
    <property type="entry name" value="SPRY"/>
    <property type="match status" value="1"/>
</dbReference>
<dbReference type="SMART" id="SM00449">
    <property type="entry name" value="SPRY"/>
    <property type="match status" value="1"/>
</dbReference>
<dbReference type="CDD" id="cd12880">
    <property type="entry name" value="SPRYD7"/>
    <property type="match status" value="1"/>
</dbReference>
<protein>
    <submittedName>
        <fullName evidence="2">CSON001917 protein</fullName>
    </submittedName>
</protein>
<dbReference type="InterPro" id="IPR035766">
    <property type="entry name" value="SPRYD7"/>
</dbReference>
<dbReference type="PANTHER" id="PTHR20951">
    <property type="entry name" value="C13ORF1 PROTEIN-RELATED"/>
    <property type="match status" value="1"/>
</dbReference>